<evidence type="ECO:0000256" key="1">
    <source>
        <dbReference type="SAM" id="MobiDB-lite"/>
    </source>
</evidence>
<dbReference type="AlphaFoldDB" id="A0AAD6Z489"/>
<name>A0AAD6Z489_9AGAR</name>
<reference evidence="2" key="1">
    <citation type="submission" date="2023-03" db="EMBL/GenBank/DDBJ databases">
        <title>Massive genome expansion in bonnet fungi (Mycena s.s.) driven by repeated elements and novel gene families across ecological guilds.</title>
        <authorList>
            <consortium name="Lawrence Berkeley National Laboratory"/>
            <person name="Harder C.B."/>
            <person name="Miyauchi S."/>
            <person name="Viragh M."/>
            <person name="Kuo A."/>
            <person name="Thoen E."/>
            <person name="Andreopoulos B."/>
            <person name="Lu D."/>
            <person name="Skrede I."/>
            <person name="Drula E."/>
            <person name="Henrissat B."/>
            <person name="Morin E."/>
            <person name="Kohler A."/>
            <person name="Barry K."/>
            <person name="LaButti K."/>
            <person name="Morin E."/>
            <person name="Salamov A."/>
            <person name="Lipzen A."/>
            <person name="Mereny Z."/>
            <person name="Hegedus B."/>
            <person name="Baldrian P."/>
            <person name="Stursova M."/>
            <person name="Weitz H."/>
            <person name="Taylor A."/>
            <person name="Grigoriev I.V."/>
            <person name="Nagy L.G."/>
            <person name="Martin F."/>
            <person name="Kauserud H."/>
        </authorList>
    </citation>
    <scope>NUCLEOTIDE SEQUENCE</scope>
    <source>
        <strain evidence="2">CBHHK002</strain>
    </source>
</reference>
<gene>
    <name evidence="2" type="ORF">DFH08DRAFT_944633</name>
</gene>
<keyword evidence="3" id="KW-1185">Reference proteome</keyword>
<proteinExistence type="predicted"/>
<feature type="region of interest" description="Disordered" evidence="1">
    <location>
        <begin position="298"/>
        <end position="318"/>
    </location>
</feature>
<protein>
    <recommendedName>
        <fullName evidence="4">MYND-type domain-containing protein</fullName>
    </recommendedName>
</protein>
<evidence type="ECO:0000313" key="3">
    <source>
        <dbReference type="Proteomes" id="UP001218218"/>
    </source>
</evidence>
<dbReference type="EMBL" id="JARIHO010000089">
    <property type="protein sequence ID" value="KAJ7307031.1"/>
    <property type="molecule type" value="Genomic_DNA"/>
</dbReference>
<feature type="compositionally biased region" description="Basic and acidic residues" evidence="1">
    <location>
        <begin position="307"/>
        <end position="316"/>
    </location>
</feature>
<sequence length="377" mass="41428">MPVFKSAMTDPALPAIYRLISIFSSGTPALDDMDQLFVVWTRKIGEMSNAECQRLADAGDLEKMHEFALRVAAGVGLPVPDIARAEQYWEGILESPRASTGDKATAHAHLVWCTTARFGCTRLSDCLKAGRHAEMAAQLGLGTAPSVISFGMKLLDARYGEHKEEFGKWTHFWATMDARAAKRQAELDKEDAKPSRYKCAASGCPVEASKGNMLRACAGKCEDAYNPRYCTKECQVAVNTFFLRVFAYNATSTDDAPKDWKSHKSMCKPGLKVPESGTPAPAARSSMGFCGILERMPGIPGESAPKPPKEKTKRGPEYSVPVEGGHIIRVARADLSARSQGARKGFIRKWSKPWNTCMLPWIHRIISCWLVGRPASR</sequence>
<evidence type="ECO:0000313" key="2">
    <source>
        <dbReference type="EMBL" id="KAJ7307031.1"/>
    </source>
</evidence>
<organism evidence="2 3">
    <name type="scientific">Mycena albidolilacea</name>
    <dbReference type="NCBI Taxonomy" id="1033008"/>
    <lineage>
        <taxon>Eukaryota</taxon>
        <taxon>Fungi</taxon>
        <taxon>Dikarya</taxon>
        <taxon>Basidiomycota</taxon>
        <taxon>Agaricomycotina</taxon>
        <taxon>Agaricomycetes</taxon>
        <taxon>Agaricomycetidae</taxon>
        <taxon>Agaricales</taxon>
        <taxon>Marasmiineae</taxon>
        <taxon>Mycenaceae</taxon>
        <taxon>Mycena</taxon>
    </lineage>
</organism>
<accession>A0AAD6Z489</accession>
<evidence type="ECO:0008006" key="4">
    <source>
        <dbReference type="Google" id="ProtNLM"/>
    </source>
</evidence>
<dbReference type="Proteomes" id="UP001218218">
    <property type="component" value="Unassembled WGS sequence"/>
</dbReference>
<comment type="caution">
    <text evidence="2">The sequence shown here is derived from an EMBL/GenBank/DDBJ whole genome shotgun (WGS) entry which is preliminary data.</text>
</comment>